<comment type="function">
    <text evidence="7">CIPK serine-threonine protein kinases interact with CBL proteins. Binding of a CBL protein to the regulatory NAF domain of CIPK protein lead to the activation of the kinase in a calcium-dependent manner.</text>
</comment>
<accession>A0AA38CHU2</accession>
<feature type="non-terminal residue" evidence="12">
    <location>
        <position position="409"/>
    </location>
</feature>
<keyword evidence="13" id="KW-1185">Reference proteome</keyword>
<feature type="compositionally biased region" description="Basic and acidic residues" evidence="10">
    <location>
        <begin position="360"/>
        <end position="372"/>
    </location>
</feature>
<dbReference type="PROSITE" id="PS00108">
    <property type="entry name" value="PROTEIN_KINASE_ST"/>
    <property type="match status" value="1"/>
</dbReference>
<dbReference type="OMA" id="MEERAWK"/>
<keyword evidence="5" id="KW-0418">Kinase</keyword>
<dbReference type="AlphaFoldDB" id="A0AA38CHU2"/>
<dbReference type="InterPro" id="IPR008271">
    <property type="entry name" value="Ser/Thr_kinase_AS"/>
</dbReference>
<comment type="similarity">
    <text evidence="1">Belongs to the protein kinase superfamily. CAMK Ser/Thr protein kinase family. SNF1 subfamily.</text>
</comment>
<keyword evidence="3" id="KW-0808">Transferase</keyword>
<organism evidence="12 13">
    <name type="scientific">Taxus chinensis</name>
    <name type="common">Chinese yew</name>
    <name type="synonym">Taxus wallichiana var. chinensis</name>
    <dbReference type="NCBI Taxonomy" id="29808"/>
    <lineage>
        <taxon>Eukaryota</taxon>
        <taxon>Viridiplantae</taxon>
        <taxon>Streptophyta</taxon>
        <taxon>Embryophyta</taxon>
        <taxon>Tracheophyta</taxon>
        <taxon>Spermatophyta</taxon>
        <taxon>Pinopsida</taxon>
        <taxon>Pinidae</taxon>
        <taxon>Conifers II</taxon>
        <taxon>Cupressales</taxon>
        <taxon>Taxaceae</taxon>
        <taxon>Taxus</taxon>
    </lineage>
</organism>
<dbReference type="PROSITE" id="PS00107">
    <property type="entry name" value="PROTEIN_KINASE_ATP"/>
    <property type="match status" value="1"/>
</dbReference>
<gene>
    <name evidence="12" type="ORF">KI387_029274</name>
</gene>
<dbReference type="EMBL" id="JAHRHJ020000010">
    <property type="protein sequence ID" value="KAH9297592.1"/>
    <property type="molecule type" value="Genomic_DNA"/>
</dbReference>
<dbReference type="SMART" id="SM00220">
    <property type="entry name" value="S_TKc"/>
    <property type="match status" value="1"/>
</dbReference>
<feature type="compositionally biased region" description="Basic residues" evidence="10">
    <location>
        <begin position="297"/>
        <end position="324"/>
    </location>
</feature>
<evidence type="ECO:0000256" key="7">
    <source>
        <dbReference type="ARBA" id="ARBA00058225"/>
    </source>
</evidence>
<keyword evidence="6 8" id="KW-0067">ATP-binding</keyword>
<feature type="domain" description="Protein kinase" evidence="11">
    <location>
        <begin position="1"/>
        <end position="255"/>
    </location>
</feature>
<dbReference type="PANTHER" id="PTHR24349">
    <property type="entry name" value="SERINE/THREONINE-PROTEIN KINASE"/>
    <property type="match status" value="1"/>
</dbReference>
<reference evidence="12 13" key="1">
    <citation type="journal article" date="2021" name="Nat. Plants">
        <title>The Taxus genome provides insights into paclitaxel biosynthesis.</title>
        <authorList>
            <person name="Xiong X."/>
            <person name="Gou J."/>
            <person name="Liao Q."/>
            <person name="Li Y."/>
            <person name="Zhou Q."/>
            <person name="Bi G."/>
            <person name="Li C."/>
            <person name="Du R."/>
            <person name="Wang X."/>
            <person name="Sun T."/>
            <person name="Guo L."/>
            <person name="Liang H."/>
            <person name="Lu P."/>
            <person name="Wu Y."/>
            <person name="Zhang Z."/>
            <person name="Ro D.K."/>
            <person name="Shang Y."/>
            <person name="Huang S."/>
            <person name="Yan J."/>
        </authorList>
    </citation>
    <scope>NUCLEOTIDE SEQUENCE [LARGE SCALE GENOMIC DNA]</scope>
    <source>
        <strain evidence="12">Ta-2019</strain>
    </source>
</reference>
<dbReference type="GO" id="GO:0004674">
    <property type="term" value="F:protein serine/threonine kinase activity"/>
    <property type="evidence" value="ECO:0007669"/>
    <property type="project" value="UniProtKB-KW"/>
</dbReference>
<evidence type="ECO:0000256" key="4">
    <source>
        <dbReference type="ARBA" id="ARBA00022741"/>
    </source>
</evidence>
<sequence length="409" mass="46150">EEIGRGAFGIIYRCVNTESGGAFACKTIRDADSQNRDCLYNEIEILKSVRGHHGIVQFHDFHEDEDSVWLLMELCSGGDLYERIAEKKKFREDEAAAVLKSLMEAIRFCHSKGIVHRDLKPENILFADDSSFPNRIKLADFGEASFCSSGEKMRGLVGTPYYVAPEVVQEKYYDEKVDVWSAGVILYIMLAGFAPFNGETTEQIFEAVQYGRLPFTSQPWLLISQSAKDLIRQMLCRDVGRRFTAHQEISFRAEMDYSDVSEDVLVQLTSGEDDGHLVQLGLSLVKLGLKKEEITMKKKGTRRSAAKNGGKRSAGKKGRRKRISAGKNGSRRSAEKNVSGIGIARERTMKMEERAWKWNRETKKDNERETKSHNMQKPCCNLSPATPDPCEKSVVQHPAIGIPRLRTIT</sequence>
<evidence type="ECO:0000256" key="2">
    <source>
        <dbReference type="ARBA" id="ARBA00022527"/>
    </source>
</evidence>
<dbReference type="InterPro" id="IPR000719">
    <property type="entry name" value="Prot_kinase_dom"/>
</dbReference>
<feature type="region of interest" description="Disordered" evidence="10">
    <location>
        <begin position="295"/>
        <end position="346"/>
    </location>
</feature>
<dbReference type="Pfam" id="PF00069">
    <property type="entry name" value="Pkinase"/>
    <property type="match status" value="1"/>
</dbReference>
<evidence type="ECO:0000256" key="10">
    <source>
        <dbReference type="SAM" id="MobiDB-lite"/>
    </source>
</evidence>
<evidence type="ECO:0000259" key="11">
    <source>
        <dbReference type="PROSITE" id="PS50011"/>
    </source>
</evidence>
<evidence type="ECO:0000256" key="1">
    <source>
        <dbReference type="ARBA" id="ARBA00006234"/>
    </source>
</evidence>
<dbReference type="Proteomes" id="UP000824469">
    <property type="component" value="Unassembled WGS sequence"/>
</dbReference>
<evidence type="ECO:0000256" key="5">
    <source>
        <dbReference type="ARBA" id="ARBA00022777"/>
    </source>
</evidence>
<dbReference type="InterPro" id="IPR050205">
    <property type="entry name" value="CDPK_Ser/Thr_kinases"/>
</dbReference>
<evidence type="ECO:0000256" key="3">
    <source>
        <dbReference type="ARBA" id="ARBA00022679"/>
    </source>
</evidence>
<dbReference type="InterPro" id="IPR017441">
    <property type="entry name" value="Protein_kinase_ATP_BS"/>
</dbReference>
<dbReference type="Gene3D" id="3.30.200.20">
    <property type="entry name" value="Phosphorylase Kinase, domain 1"/>
    <property type="match status" value="1"/>
</dbReference>
<feature type="binding site" evidence="8">
    <location>
        <position position="26"/>
    </location>
    <ligand>
        <name>ATP</name>
        <dbReference type="ChEBI" id="CHEBI:30616"/>
    </ligand>
</feature>
<evidence type="ECO:0000313" key="12">
    <source>
        <dbReference type="EMBL" id="KAH9297592.1"/>
    </source>
</evidence>
<comment type="caution">
    <text evidence="12">The sequence shown here is derived from an EMBL/GenBank/DDBJ whole genome shotgun (WGS) entry which is preliminary data.</text>
</comment>
<feature type="region of interest" description="Disordered" evidence="10">
    <location>
        <begin position="360"/>
        <end position="380"/>
    </location>
</feature>
<dbReference type="Gene3D" id="1.10.510.10">
    <property type="entry name" value="Transferase(Phosphotransferase) domain 1"/>
    <property type="match status" value="1"/>
</dbReference>
<feature type="non-terminal residue" evidence="12">
    <location>
        <position position="1"/>
    </location>
</feature>
<keyword evidence="2 9" id="KW-0723">Serine/threonine-protein kinase</keyword>
<dbReference type="InterPro" id="IPR011009">
    <property type="entry name" value="Kinase-like_dom_sf"/>
</dbReference>
<protein>
    <recommendedName>
        <fullName evidence="11">Protein kinase domain-containing protein</fullName>
    </recommendedName>
</protein>
<dbReference type="CDD" id="cd05117">
    <property type="entry name" value="STKc_CAMK"/>
    <property type="match status" value="1"/>
</dbReference>
<evidence type="ECO:0000256" key="9">
    <source>
        <dbReference type="RuleBase" id="RU000304"/>
    </source>
</evidence>
<dbReference type="SUPFAM" id="SSF56112">
    <property type="entry name" value="Protein kinase-like (PK-like)"/>
    <property type="match status" value="1"/>
</dbReference>
<evidence type="ECO:0000256" key="6">
    <source>
        <dbReference type="ARBA" id="ARBA00022840"/>
    </source>
</evidence>
<evidence type="ECO:0000256" key="8">
    <source>
        <dbReference type="PROSITE-ProRule" id="PRU10141"/>
    </source>
</evidence>
<proteinExistence type="inferred from homology"/>
<keyword evidence="4 8" id="KW-0547">Nucleotide-binding</keyword>
<dbReference type="FunFam" id="1.10.510.10:FF:000571">
    <property type="entry name" value="Maternal embryonic leucine zipper kinase"/>
    <property type="match status" value="1"/>
</dbReference>
<dbReference type="GO" id="GO:0005524">
    <property type="term" value="F:ATP binding"/>
    <property type="evidence" value="ECO:0007669"/>
    <property type="project" value="UniProtKB-UniRule"/>
</dbReference>
<name>A0AA38CHU2_TAXCH</name>
<evidence type="ECO:0000313" key="13">
    <source>
        <dbReference type="Proteomes" id="UP000824469"/>
    </source>
</evidence>
<dbReference type="PROSITE" id="PS50011">
    <property type="entry name" value="PROTEIN_KINASE_DOM"/>
    <property type="match status" value="1"/>
</dbReference>